<organism evidence="1">
    <name type="scientific">Fagus sylvatica</name>
    <name type="common">Beechnut</name>
    <dbReference type="NCBI Taxonomy" id="28930"/>
    <lineage>
        <taxon>Eukaryota</taxon>
        <taxon>Viridiplantae</taxon>
        <taxon>Streptophyta</taxon>
        <taxon>Embryophyta</taxon>
        <taxon>Tracheophyta</taxon>
        <taxon>Spermatophyta</taxon>
        <taxon>Magnoliopsida</taxon>
        <taxon>eudicotyledons</taxon>
        <taxon>Gunneridae</taxon>
        <taxon>Pentapetalae</taxon>
        <taxon>rosids</taxon>
        <taxon>fabids</taxon>
        <taxon>Fagales</taxon>
        <taxon>Fagaceae</taxon>
        <taxon>Fagus</taxon>
    </lineage>
</organism>
<dbReference type="PANTHER" id="PTHR32108:SF9">
    <property type="entry name" value="REVERSE TRANSCRIPTASE RNASE H-LIKE DOMAIN-CONTAINING PROTEIN"/>
    <property type="match status" value="1"/>
</dbReference>
<protein>
    <submittedName>
        <fullName evidence="1">Uncharacterized protein</fullName>
    </submittedName>
</protein>
<gene>
    <name evidence="1" type="ORF">FSB_LOCUS15637</name>
</gene>
<evidence type="ECO:0000313" key="1">
    <source>
        <dbReference type="EMBL" id="SPC87755.1"/>
    </source>
</evidence>
<dbReference type="PANTHER" id="PTHR32108">
    <property type="entry name" value="DNA-DIRECTED RNA POLYMERASE SUBUNIT ALPHA"/>
    <property type="match status" value="1"/>
</dbReference>
<proteinExistence type="predicted"/>
<accession>A0A2N9FKY7</accession>
<reference evidence="1" key="1">
    <citation type="submission" date="2018-02" db="EMBL/GenBank/DDBJ databases">
        <authorList>
            <person name="Cohen D.B."/>
            <person name="Kent A.D."/>
        </authorList>
    </citation>
    <scope>NUCLEOTIDE SEQUENCE</scope>
</reference>
<sequence length="664" mass="74966">MSDFDVLGTVGKLALPTFARFQISRESELGLVRYGPANRGHRGVFGPFGGTVFRSGFRLDPVNSWRSESSTSCMNVSSFQRARARGSTCCESGRLCAQAWQRRWENSGIFSKALFRRPVFTRVVDVAPDVGFRRSWYRRKAYATYFPKVQALHRGELGFARYDLANGGRRNVPYAKGFDHNSLVSRPFLARKVSNRSSHHVLQNGQGAVSSIQLSVWSTVRSNLGQTWSTLVKLGRIWSKPSKLWEMYPGIHFEGFWARWTLVGLETARSNLGQTLVKPGQTWSTLVKLGQTLGNVSRTFFLGVISMWRALVGSGRLGSGCLVLRADTRENPVVPQLYTLLVKKKMITPVGPRTRIGPQPKDYNKDLTCKYHQGEVGHTVGNCRVLRHRIQDLLDQGVLKFRVEGIVNAIGAEKSDKVDITSTKIPWEPFCHELKKRGLLTTPRAQKESAEAGICKYHSGVQDHNLQSCEEFKKEVASLIMRGLIKRRREQPEEDCMTIDQLRLSPYERTNFQARMDRIKEDFEEFCEKKKEELGKLSPTTPLEMSKPDPVVIQYTAKEKIVLQTATVSTVQSSEKVPSVVIQVPQPFPYRDNKRVPWNYGMKVISTREGKPKTEDEVVGNLTSGLGGITRSGRCYTPKELEKRRKEMGKAVEDPVKMKAAEVS</sequence>
<dbReference type="EMBL" id="OIVN01000944">
    <property type="protein sequence ID" value="SPC87755.1"/>
    <property type="molecule type" value="Genomic_DNA"/>
</dbReference>
<name>A0A2N9FKY7_FAGSY</name>
<dbReference type="AlphaFoldDB" id="A0A2N9FKY7"/>